<dbReference type="AlphaFoldDB" id="A0A1B5L5D0"/>
<sequence>MDTCLSWDCMPDKREEEHHDDDDDDDNDDDVLADWADDAQIKDRAVVGDTHGSLGQSVQRTPKESLAFVAHSPDALSRSSVHQVLSARLARAFSLDPLVTPAHVGCDAWVFPAGLYGWLRFLETGQPIRLGLSGRELRAFVAANVSTLGAFTPGRECRVALVTGAPDAHSDGLVHAVSGLVWGQTQRVGGFNDQPILLAQSFGPLLEYPEFRDCRFGRRVVLVRICPTTFLPARTLACARRRRCVSIRAQIDRGLISG</sequence>
<evidence type="ECO:0000313" key="2">
    <source>
        <dbReference type="Proteomes" id="UP000054053"/>
    </source>
</evidence>
<evidence type="ECO:0000313" key="1">
    <source>
        <dbReference type="EMBL" id="GAO18755.1"/>
    </source>
</evidence>
<gene>
    <name evidence="1" type="ORF">UVI_02040770</name>
</gene>
<organism evidence="1 2">
    <name type="scientific">Ustilaginoidea virens</name>
    <name type="common">Rice false smut fungus</name>
    <name type="synonym">Villosiclava virens</name>
    <dbReference type="NCBI Taxonomy" id="1159556"/>
    <lineage>
        <taxon>Eukaryota</taxon>
        <taxon>Fungi</taxon>
        <taxon>Dikarya</taxon>
        <taxon>Ascomycota</taxon>
        <taxon>Pezizomycotina</taxon>
        <taxon>Sordariomycetes</taxon>
        <taxon>Hypocreomycetidae</taxon>
        <taxon>Hypocreales</taxon>
        <taxon>Clavicipitaceae</taxon>
        <taxon>Ustilaginoidea</taxon>
    </lineage>
</organism>
<dbReference type="EMBL" id="BBTG02000023">
    <property type="protein sequence ID" value="GAO18755.1"/>
    <property type="molecule type" value="Genomic_DNA"/>
</dbReference>
<dbReference type="Proteomes" id="UP000054053">
    <property type="component" value="Unassembled WGS sequence"/>
</dbReference>
<proteinExistence type="predicted"/>
<reference evidence="2" key="1">
    <citation type="journal article" date="2016" name="Genome Announc.">
        <title>Genome sequence of Ustilaginoidea virens IPU010, a rice pathogenic fungus causing false smut.</title>
        <authorList>
            <person name="Kumagai T."/>
            <person name="Ishii T."/>
            <person name="Terai G."/>
            <person name="Umemura M."/>
            <person name="Machida M."/>
            <person name="Asai K."/>
        </authorList>
    </citation>
    <scope>NUCLEOTIDE SEQUENCE [LARGE SCALE GENOMIC DNA]</scope>
    <source>
        <strain evidence="2">IPU010</strain>
    </source>
</reference>
<protein>
    <submittedName>
        <fullName evidence="1">Uncharacterized protein</fullName>
    </submittedName>
</protein>
<accession>A0A1B5L5D0</accession>
<comment type="caution">
    <text evidence="1">The sequence shown here is derived from an EMBL/GenBank/DDBJ whole genome shotgun (WGS) entry which is preliminary data.</text>
</comment>
<name>A0A1B5L5D0_USTVR</name>